<evidence type="ECO:0000256" key="1">
    <source>
        <dbReference type="ARBA" id="ARBA00022679"/>
    </source>
</evidence>
<dbReference type="GO" id="GO:0009103">
    <property type="term" value="P:lipopolysaccharide biosynthetic process"/>
    <property type="evidence" value="ECO:0007669"/>
    <property type="project" value="TreeGrafter"/>
</dbReference>
<proteinExistence type="predicted"/>
<organism evidence="3 4">
    <name type="scientific">Marinoscillum furvescens DSM 4134</name>
    <dbReference type="NCBI Taxonomy" id="1122208"/>
    <lineage>
        <taxon>Bacteria</taxon>
        <taxon>Pseudomonadati</taxon>
        <taxon>Bacteroidota</taxon>
        <taxon>Cytophagia</taxon>
        <taxon>Cytophagales</taxon>
        <taxon>Reichenbachiellaceae</taxon>
        <taxon>Marinoscillum</taxon>
    </lineage>
</organism>
<accession>A0A3D9KZR9</accession>
<dbReference type="AlphaFoldDB" id="A0A3D9KZR9"/>
<comment type="caution">
    <text evidence="3">The sequence shown here is derived from an EMBL/GenBank/DDBJ whole genome shotgun (WGS) entry which is preliminary data.</text>
</comment>
<dbReference type="Proteomes" id="UP000256779">
    <property type="component" value="Unassembled WGS sequence"/>
</dbReference>
<keyword evidence="4" id="KW-1185">Reference proteome</keyword>
<sequence>MTFKVEVIYCGSLGFSGQTTAIAKIKEVIDHSPMDININQTEFPAIDRSNRITAFKSLIKILVLWVKIFKSVTSTTNIYCFGHGQSFFSLIRLGIPHLIIHYFKKSSYKITTLHGNEFLNWSNQSLLFRTFKFFLLKSNFIVVTGPTVRRAIIEMGIPSSAVKVINNPCEVNYIPNKEFAQKWKHTTPLKILHLSLLIESKGFPLYLKALQKFAQDVKVPVEATLCGPLVSTKFCTQFKDERDKEDWIKRTIKDINKSSPNLKVSWINGAKGAAKEKLFKEAHIFVFPSTFPVESQPLVLIEAMASGCAIISSKVGEITSFLNPHNAILLDNVNVESISTKLKELTIQPDKAKLLAQKSLDESTTKFSLDNYRTNWLNVIKQAEVK</sequence>
<evidence type="ECO:0000313" key="3">
    <source>
        <dbReference type="EMBL" id="RED96148.1"/>
    </source>
</evidence>
<evidence type="ECO:0000313" key="4">
    <source>
        <dbReference type="Proteomes" id="UP000256779"/>
    </source>
</evidence>
<dbReference type="RefSeq" id="WP_115869008.1">
    <property type="nucleotide sequence ID" value="NZ_QREG01000015.1"/>
</dbReference>
<dbReference type="SUPFAM" id="SSF53756">
    <property type="entry name" value="UDP-Glycosyltransferase/glycogen phosphorylase"/>
    <property type="match status" value="1"/>
</dbReference>
<keyword evidence="1" id="KW-0808">Transferase</keyword>
<dbReference type="PANTHER" id="PTHR46401:SF2">
    <property type="entry name" value="GLYCOSYLTRANSFERASE WBBK-RELATED"/>
    <property type="match status" value="1"/>
</dbReference>
<gene>
    <name evidence="3" type="ORF">C7460_11537</name>
</gene>
<dbReference type="InterPro" id="IPR001296">
    <property type="entry name" value="Glyco_trans_1"/>
</dbReference>
<dbReference type="Gene3D" id="3.40.50.2000">
    <property type="entry name" value="Glycogen Phosphorylase B"/>
    <property type="match status" value="2"/>
</dbReference>
<dbReference type="CDD" id="cd03801">
    <property type="entry name" value="GT4_PimA-like"/>
    <property type="match status" value="1"/>
</dbReference>
<reference evidence="3 4" key="1">
    <citation type="submission" date="2018-07" db="EMBL/GenBank/DDBJ databases">
        <title>Genomic Encyclopedia of Type Strains, Phase IV (KMG-IV): sequencing the most valuable type-strain genomes for metagenomic binning, comparative biology and taxonomic classification.</title>
        <authorList>
            <person name="Goeker M."/>
        </authorList>
    </citation>
    <scope>NUCLEOTIDE SEQUENCE [LARGE SCALE GENOMIC DNA]</scope>
    <source>
        <strain evidence="3 4">DSM 4134</strain>
    </source>
</reference>
<dbReference type="Pfam" id="PF00534">
    <property type="entry name" value="Glycos_transf_1"/>
    <property type="match status" value="1"/>
</dbReference>
<dbReference type="PANTHER" id="PTHR46401">
    <property type="entry name" value="GLYCOSYLTRANSFERASE WBBK-RELATED"/>
    <property type="match status" value="1"/>
</dbReference>
<feature type="domain" description="Glycosyl transferase family 1" evidence="2">
    <location>
        <begin position="179"/>
        <end position="356"/>
    </location>
</feature>
<dbReference type="GO" id="GO:0016757">
    <property type="term" value="F:glycosyltransferase activity"/>
    <property type="evidence" value="ECO:0007669"/>
    <property type="project" value="InterPro"/>
</dbReference>
<dbReference type="OrthoDB" id="9787111at2"/>
<protein>
    <recommendedName>
        <fullName evidence="2">Glycosyl transferase family 1 domain-containing protein</fullName>
    </recommendedName>
</protein>
<dbReference type="EMBL" id="QREG01000015">
    <property type="protein sequence ID" value="RED96148.1"/>
    <property type="molecule type" value="Genomic_DNA"/>
</dbReference>
<name>A0A3D9KZR9_MARFU</name>
<evidence type="ECO:0000259" key="2">
    <source>
        <dbReference type="Pfam" id="PF00534"/>
    </source>
</evidence>